<keyword evidence="2 7" id="KW-0812">Transmembrane</keyword>
<evidence type="ECO:0000256" key="1">
    <source>
        <dbReference type="ARBA" id="ARBA00004127"/>
    </source>
</evidence>
<keyword evidence="4" id="KW-0560">Oxidoreductase</keyword>
<evidence type="ECO:0000256" key="4">
    <source>
        <dbReference type="ARBA" id="ARBA00023002"/>
    </source>
</evidence>
<dbReference type="GO" id="GO:0006643">
    <property type="term" value="P:membrane lipid metabolic process"/>
    <property type="evidence" value="ECO:0007669"/>
    <property type="project" value="TreeGrafter"/>
</dbReference>
<evidence type="ECO:0000256" key="5">
    <source>
        <dbReference type="ARBA" id="ARBA00023098"/>
    </source>
</evidence>
<sequence length="273" mass="31045">MFEIIDLKAILIVFMIFVPLEHLVPLHEGRRYLRRAFVTDLLHLLVTGLLFKIGFLIFVGACMMAIDSAVPSIIGETVRAQPIWLQTIEVIVISDVGFYVAHRTLHSVPFLWRFHAIHHSIEELDALAAHRVHPLDQLFVKATSLLPIYALGFSVWPIIIAGLIYQWQALLIHSNIRIGFGPFKWVVASPLFHHWHHANEPAAIDKNFAGQLSIIDAIFGTMYMPEAMPTKYGTDEPVPDAYFRQLAYPFTRPKRPPIASDLQMAELNHDQSN</sequence>
<dbReference type="EMBL" id="NPKI01000020">
    <property type="protein sequence ID" value="PAQ00753.1"/>
    <property type="molecule type" value="Genomic_DNA"/>
</dbReference>
<gene>
    <name evidence="9" type="ORF">CIT25_17940</name>
</gene>
<keyword evidence="3 7" id="KW-1133">Transmembrane helix</keyword>
<organism evidence="9 10">
    <name type="scientific">Mesorhizobium mediterraneum</name>
    <dbReference type="NCBI Taxonomy" id="43617"/>
    <lineage>
        <taxon>Bacteria</taxon>
        <taxon>Pseudomonadati</taxon>
        <taxon>Pseudomonadota</taxon>
        <taxon>Alphaproteobacteria</taxon>
        <taxon>Hyphomicrobiales</taxon>
        <taxon>Phyllobacteriaceae</taxon>
        <taxon>Mesorhizobium</taxon>
    </lineage>
</organism>
<dbReference type="Pfam" id="PF04116">
    <property type="entry name" value="FA_hydroxylase"/>
    <property type="match status" value="1"/>
</dbReference>
<dbReference type="AlphaFoldDB" id="A0AB36R7V7"/>
<evidence type="ECO:0000256" key="3">
    <source>
        <dbReference type="ARBA" id="ARBA00022989"/>
    </source>
</evidence>
<dbReference type="RefSeq" id="WP_095485906.1">
    <property type="nucleotide sequence ID" value="NZ_CP088151.1"/>
</dbReference>
<dbReference type="GO" id="GO:0005506">
    <property type="term" value="F:iron ion binding"/>
    <property type="evidence" value="ECO:0007669"/>
    <property type="project" value="InterPro"/>
</dbReference>
<dbReference type="Proteomes" id="UP000216215">
    <property type="component" value="Unassembled WGS sequence"/>
</dbReference>
<dbReference type="GO" id="GO:0016020">
    <property type="term" value="C:membrane"/>
    <property type="evidence" value="ECO:0007669"/>
    <property type="project" value="GOC"/>
</dbReference>
<name>A0AB36R7V7_9HYPH</name>
<keyword evidence="5" id="KW-0443">Lipid metabolism</keyword>
<evidence type="ECO:0000256" key="7">
    <source>
        <dbReference type="SAM" id="Phobius"/>
    </source>
</evidence>
<evidence type="ECO:0000313" key="9">
    <source>
        <dbReference type="EMBL" id="PAQ00753.1"/>
    </source>
</evidence>
<dbReference type="PANTHER" id="PTHR21624">
    <property type="entry name" value="STEROL DESATURASE-RELATED PROTEIN"/>
    <property type="match status" value="1"/>
</dbReference>
<keyword evidence="10" id="KW-1185">Reference proteome</keyword>
<protein>
    <submittedName>
        <fullName evidence="9">Fatty acid hydroxylase</fullName>
    </submittedName>
</protein>
<dbReference type="GO" id="GO:0050479">
    <property type="term" value="F:glyceryl-ether monooxygenase activity"/>
    <property type="evidence" value="ECO:0007669"/>
    <property type="project" value="TreeGrafter"/>
</dbReference>
<evidence type="ECO:0000256" key="2">
    <source>
        <dbReference type="ARBA" id="ARBA00022692"/>
    </source>
</evidence>
<dbReference type="GO" id="GO:0012505">
    <property type="term" value="C:endomembrane system"/>
    <property type="evidence" value="ECO:0007669"/>
    <property type="project" value="UniProtKB-SubCell"/>
</dbReference>
<dbReference type="GO" id="GO:0008610">
    <property type="term" value="P:lipid biosynthetic process"/>
    <property type="evidence" value="ECO:0007669"/>
    <property type="project" value="InterPro"/>
</dbReference>
<evidence type="ECO:0000259" key="8">
    <source>
        <dbReference type="Pfam" id="PF04116"/>
    </source>
</evidence>
<reference evidence="10" key="1">
    <citation type="submission" date="2017-08" db="EMBL/GenBank/DDBJ databases">
        <title>Mesorhizobium wenxinae sp. nov., a novel rhizobial species isolated from root nodules of chickpea (Cicer arietinum L.).</title>
        <authorList>
            <person name="Zhang J."/>
        </authorList>
    </citation>
    <scope>NUCLEOTIDE SEQUENCE [LARGE SCALE GENOMIC DNA]</scope>
    <source>
        <strain evidence="10">USDA 3392</strain>
    </source>
</reference>
<proteinExistence type="predicted"/>
<dbReference type="InterPro" id="IPR051689">
    <property type="entry name" value="Sterol_desaturase/TMEM195"/>
</dbReference>
<dbReference type="InterPro" id="IPR006694">
    <property type="entry name" value="Fatty_acid_hydroxylase"/>
</dbReference>
<accession>A0AB36R7V7</accession>
<evidence type="ECO:0000256" key="6">
    <source>
        <dbReference type="ARBA" id="ARBA00023136"/>
    </source>
</evidence>
<feature type="domain" description="Fatty acid hydroxylase" evidence="8">
    <location>
        <begin position="90"/>
        <end position="221"/>
    </location>
</feature>
<keyword evidence="6 7" id="KW-0472">Membrane</keyword>
<feature type="transmembrane region" description="Helical" evidence="7">
    <location>
        <begin position="146"/>
        <end position="167"/>
    </location>
</feature>
<dbReference type="PANTHER" id="PTHR21624:SF1">
    <property type="entry name" value="ALKYLGLYCEROL MONOOXYGENASE"/>
    <property type="match status" value="1"/>
</dbReference>
<evidence type="ECO:0000313" key="10">
    <source>
        <dbReference type="Proteomes" id="UP000216215"/>
    </source>
</evidence>
<feature type="transmembrane region" description="Helical" evidence="7">
    <location>
        <begin position="44"/>
        <end position="70"/>
    </location>
</feature>
<comment type="subcellular location">
    <subcellularLocation>
        <location evidence="1">Endomembrane system</location>
        <topology evidence="1">Multi-pass membrane protein</topology>
    </subcellularLocation>
</comment>
<feature type="transmembrane region" description="Helical" evidence="7">
    <location>
        <begin position="7"/>
        <end position="24"/>
    </location>
</feature>
<comment type="caution">
    <text evidence="9">The sequence shown here is derived from an EMBL/GenBank/DDBJ whole genome shotgun (WGS) entry which is preliminary data.</text>
</comment>